<dbReference type="Proteomes" id="UP000034034">
    <property type="component" value="Chromosome"/>
</dbReference>
<dbReference type="GO" id="GO:0072527">
    <property type="term" value="P:pyrimidine-containing compound metabolic process"/>
    <property type="evidence" value="ECO:0007669"/>
    <property type="project" value="UniProtKB-ARBA"/>
</dbReference>
<protein>
    <submittedName>
        <fullName evidence="6">Cytidine and deoxycytidylate deaminase family protein</fullName>
    </submittedName>
</protein>
<dbReference type="RefSeq" id="WP_168222734.1">
    <property type="nucleotide sequence ID" value="NZ_CP009922.3"/>
</dbReference>
<dbReference type="PANTHER" id="PTHR11644:SF2">
    <property type="entry name" value="CYTIDINE DEAMINASE"/>
    <property type="match status" value="1"/>
</dbReference>
<evidence type="ECO:0000313" key="6">
    <source>
        <dbReference type="EMBL" id="AKG41457.1"/>
    </source>
</evidence>
<dbReference type="Pfam" id="PF00383">
    <property type="entry name" value="dCMP_cyt_deam_1"/>
    <property type="match status" value="1"/>
</dbReference>
<accession>A0A0F7FQ24</accession>
<dbReference type="GO" id="GO:0055086">
    <property type="term" value="P:nucleobase-containing small molecule metabolic process"/>
    <property type="evidence" value="ECO:0007669"/>
    <property type="project" value="UniProtKB-ARBA"/>
</dbReference>
<dbReference type="GO" id="GO:0008270">
    <property type="term" value="F:zinc ion binding"/>
    <property type="evidence" value="ECO:0007669"/>
    <property type="project" value="InterPro"/>
</dbReference>
<proteinExistence type="inferred from homology"/>
<dbReference type="KEGG" id="sxi:SXIM_00730"/>
<evidence type="ECO:0000313" key="7">
    <source>
        <dbReference type="Proteomes" id="UP000034034"/>
    </source>
</evidence>
<dbReference type="HOGENOM" id="CLU_811042_0_0_11"/>
<dbReference type="STRING" id="408015.SXIM_00730"/>
<dbReference type="SMART" id="SM00382">
    <property type="entry name" value="AAA"/>
    <property type="match status" value="1"/>
</dbReference>
<feature type="domain" description="CMP/dCMP-type deaminase" evidence="5">
    <location>
        <begin position="203"/>
        <end position="338"/>
    </location>
</feature>
<dbReference type="InterPro" id="IPR016193">
    <property type="entry name" value="Cytidine_deaminase-like"/>
</dbReference>
<sequence length="355" mass="38044">MTTPHSPRIALFGLPGAGKSTTAALLRHALEERGERAAVVRIAAPLYDVQHAFHERIGSPLAEDRQDGALLNFLGSHFRRTAPGFLLEDFRQRCADALAAGADVLICDDARPVDAGELSAQGFTLVRISAPDALRRARKSARGDRTGGDDIHPTEAGVLDVEPDHRIVNDGDLAQLERLIASLLADLNGDPVDGRLGAAAPSGERDRLRSLFDRAARLITPHYAENRHQIGAVILTADGRTFTGLHIEAMVGRASVCAEAVALGKAREAGATDLRLVLAVRHPKPSEEDRRIRPVPPCGLCRELLLDYGPDIRAVIGAPDDLSVVPMKQLLPSKYVGTKWNTPGTAPAAPVLRHG</sequence>
<dbReference type="InterPro" id="IPR003593">
    <property type="entry name" value="AAA+_ATPase"/>
</dbReference>
<dbReference type="NCBIfam" id="NF005314">
    <property type="entry name" value="PRK06848.1"/>
    <property type="match status" value="1"/>
</dbReference>
<keyword evidence="3" id="KW-0378">Hydrolase</keyword>
<keyword evidence="7" id="KW-1185">Reference proteome</keyword>
<dbReference type="PATRIC" id="fig|408015.6.peg.89"/>
<dbReference type="Gene3D" id="3.40.140.10">
    <property type="entry name" value="Cytidine Deaminase, domain 2"/>
    <property type="match status" value="1"/>
</dbReference>
<dbReference type="InterPro" id="IPR050202">
    <property type="entry name" value="Cyt/Deoxycyt_deaminase"/>
</dbReference>
<dbReference type="GO" id="GO:0016887">
    <property type="term" value="F:ATP hydrolysis activity"/>
    <property type="evidence" value="ECO:0007669"/>
    <property type="project" value="InterPro"/>
</dbReference>
<dbReference type="PANTHER" id="PTHR11644">
    <property type="entry name" value="CYTIDINE DEAMINASE"/>
    <property type="match status" value="1"/>
</dbReference>
<gene>
    <name evidence="6" type="ORF">SXIM_00730</name>
</gene>
<dbReference type="InterPro" id="IPR002125">
    <property type="entry name" value="CMP_dCMP_dom"/>
</dbReference>
<dbReference type="AlphaFoldDB" id="A0A0F7FQ24"/>
<evidence type="ECO:0000256" key="3">
    <source>
        <dbReference type="ARBA" id="ARBA00022801"/>
    </source>
</evidence>
<keyword evidence="2" id="KW-0479">Metal-binding</keyword>
<evidence type="ECO:0000259" key="5">
    <source>
        <dbReference type="PROSITE" id="PS51747"/>
    </source>
</evidence>
<name>A0A0F7FQ24_9ACTN</name>
<keyword evidence="4" id="KW-0862">Zinc</keyword>
<dbReference type="Pfam" id="PF13401">
    <property type="entry name" value="AAA_22"/>
    <property type="match status" value="1"/>
</dbReference>
<evidence type="ECO:0000256" key="4">
    <source>
        <dbReference type="ARBA" id="ARBA00022833"/>
    </source>
</evidence>
<dbReference type="GO" id="GO:0005829">
    <property type="term" value="C:cytosol"/>
    <property type="evidence" value="ECO:0007669"/>
    <property type="project" value="TreeGrafter"/>
</dbReference>
<organism evidence="6 7">
    <name type="scientific">Streptomyces xiamenensis</name>
    <dbReference type="NCBI Taxonomy" id="408015"/>
    <lineage>
        <taxon>Bacteria</taxon>
        <taxon>Bacillati</taxon>
        <taxon>Actinomycetota</taxon>
        <taxon>Actinomycetes</taxon>
        <taxon>Kitasatosporales</taxon>
        <taxon>Streptomycetaceae</taxon>
        <taxon>Streptomyces</taxon>
    </lineage>
</organism>
<evidence type="ECO:0000256" key="1">
    <source>
        <dbReference type="ARBA" id="ARBA00006576"/>
    </source>
</evidence>
<dbReference type="Gene3D" id="3.40.50.300">
    <property type="entry name" value="P-loop containing nucleotide triphosphate hydrolases"/>
    <property type="match status" value="1"/>
</dbReference>
<dbReference type="InterPro" id="IPR049945">
    <property type="entry name" value="AAA_22"/>
</dbReference>
<comment type="similarity">
    <text evidence="1">Belongs to the cytidine and deoxycytidylate deaminase family.</text>
</comment>
<dbReference type="PROSITE" id="PS00903">
    <property type="entry name" value="CYT_DCMP_DEAMINASES_1"/>
    <property type="match status" value="1"/>
</dbReference>
<dbReference type="InterPro" id="IPR027417">
    <property type="entry name" value="P-loop_NTPase"/>
</dbReference>
<dbReference type="GO" id="GO:0042802">
    <property type="term" value="F:identical protein binding"/>
    <property type="evidence" value="ECO:0007669"/>
    <property type="project" value="UniProtKB-ARBA"/>
</dbReference>
<dbReference type="SUPFAM" id="SSF52540">
    <property type="entry name" value="P-loop containing nucleoside triphosphate hydrolases"/>
    <property type="match status" value="1"/>
</dbReference>
<dbReference type="CDD" id="cd01283">
    <property type="entry name" value="cytidine_deaminase"/>
    <property type="match status" value="1"/>
</dbReference>
<dbReference type="PROSITE" id="PS51747">
    <property type="entry name" value="CYT_DCMP_DEAMINASES_2"/>
    <property type="match status" value="1"/>
</dbReference>
<dbReference type="InterPro" id="IPR016192">
    <property type="entry name" value="APOBEC/CMP_deaminase_Zn-bd"/>
</dbReference>
<dbReference type="EMBL" id="CP009922">
    <property type="protein sequence ID" value="AKG41457.1"/>
    <property type="molecule type" value="Genomic_DNA"/>
</dbReference>
<evidence type="ECO:0000256" key="2">
    <source>
        <dbReference type="ARBA" id="ARBA00022723"/>
    </source>
</evidence>
<reference evidence="6" key="1">
    <citation type="submission" date="2019-08" db="EMBL/GenBank/DDBJ databases">
        <title>Complete genome sequence of a mangrove-derived Streptomyces xiamenensis.</title>
        <authorList>
            <person name="Xu J."/>
        </authorList>
    </citation>
    <scope>NUCLEOTIDE SEQUENCE</scope>
    <source>
        <strain evidence="6">318</strain>
    </source>
</reference>
<dbReference type="SUPFAM" id="SSF53927">
    <property type="entry name" value="Cytidine deaminase-like"/>
    <property type="match status" value="1"/>
</dbReference>
<dbReference type="GO" id="GO:0004126">
    <property type="term" value="F:cytidine deaminase activity"/>
    <property type="evidence" value="ECO:0007669"/>
    <property type="project" value="TreeGrafter"/>
</dbReference>